<name>A0AAW5P7L9_9BACT</name>
<organism evidence="1 2">
    <name type="scientific">Salinibacter ruber</name>
    <dbReference type="NCBI Taxonomy" id="146919"/>
    <lineage>
        <taxon>Bacteria</taxon>
        <taxon>Pseudomonadati</taxon>
        <taxon>Rhodothermota</taxon>
        <taxon>Rhodothermia</taxon>
        <taxon>Rhodothermales</taxon>
        <taxon>Salinibacteraceae</taxon>
        <taxon>Salinibacter</taxon>
    </lineage>
</organism>
<proteinExistence type="predicted"/>
<comment type="caution">
    <text evidence="1">The sequence shown here is derived from an EMBL/GenBank/DDBJ whole genome shotgun (WGS) entry which is preliminary data.</text>
</comment>
<accession>A0AAW5P7L9</accession>
<protein>
    <submittedName>
        <fullName evidence="1">Uncharacterized protein</fullName>
    </submittedName>
</protein>
<dbReference type="Proteomes" id="UP001155110">
    <property type="component" value="Unassembled WGS sequence"/>
</dbReference>
<evidence type="ECO:0000313" key="2">
    <source>
        <dbReference type="Proteomes" id="UP001155110"/>
    </source>
</evidence>
<dbReference type="AlphaFoldDB" id="A0AAW5P7L9"/>
<gene>
    <name evidence="1" type="ORF">GGP99_001592</name>
</gene>
<dbReference type="EMBL" id="JANTZM010000007">
    <property type="protein sequence ID" value="MCS4157628.1"/>
    <property type="molecule type" value="Genomic_DNA"/>
</dbReference>
<evidence type="ECO:0000313" key="1">
    <source>
        <dbReference type="EMBL" id="MCS4157628.1"/>
    </source>
</evidence>
<sequence length="307" mass="35001">MPNPVEVNDDISFQKLKEDVQHMAEDANRRGEIGEANHNLHRVEAVRNPHGEPDFGGERAVIAQYDQGYRPGSNRGQLGSIQFYREERLPEMDETLLGERMEYASSPYVDKRQMNPSEKRPEENVHAANDIWSIDPELEDMGVDIDLLANDINRSRNVPKMDLDNKSQDGIDTVKTRKGELITDVQELRKEAGRILKQFPDYNSVGQPALKGMTPMELAEFVDEELEHYLSSHKVQETRAQKLWDQTYQLRRDAENIIHLGDETENVSQNAFRHTLKQPGFERPSGIGAGDAVEDYGVGSKEYLNLL</sequence>
<dbReference type="RefSeq" id="WP_259258125.1">
    <property type="nucleotide sequence ID" value="NZ_JANTZM010000007.1"/>
</dbReference>
<reference evidence="1" key="1">
    <citation type="submission" date="2022-08" db="EMBL/GenBank/DDBJ databases">
        <title>Genomic Encyclopedia of Type Strains, Phase V (KMG-V): Genome sequencing to study the core and pangenomes of soil and plant-associated prokaryotes.</title>
        <authorList>
            <person name="Whitman W."/>
        </authorList>
    </citation>
    <scope>NUCLEOTIDE SEQUENCE</scope>
    <source>
        <strain evidence="1">SP3002</strain>
    </source>
</reference>